<evidence type="ECO:0000259" key="1">
    <source>
        <dbReference type="SMART" id="SM00198"/>
    </source>
</evidence>
<dbReference type="SMART" id="SM00198">
    <property type="entry name" value="SCP"/>
    <property type="match status" value="1"/>
</dbReference>
<dbReference type="InterPro" id="IPR014044">
    <property type="entry name" value="CAP_dom"/>
</dbReference>
<accession>A0A0N4Z6Q4</accession>
<proteinExistence type="predicted"/>
<feature type="domain" description="SCP" evidence="1">
    <location>
        <begin position="3"/>
        <end position="144"/>
    </location>
</feature>
<evidence type="ECO:0000313" key="2">
    <source>
        <dbReference type="Proteomes" id="UP000038045"/>
    </source>
</evidence>
<dbReference type="GO" id="GO:0005576">
    <property type="term" value="C:extracellular region"/>
    <property type="evidence" value="ECO:0007669"/>
    <property type="project" value="InterPro"/>
</dbReference>
<keyword evidence="2" id="KW-1185">Reference proteome</keyword>
<evidence type="ECO:0000313" key="3">
    <source>
        <dbReference type="WBParaSite" id="PTRK_0000285900.1"/>
    </source>
</evidence>
<dbReference type="WBParaSite" id="PTRK_0000285900.1">
    <property type="protein sequence ID" value="PTRK_0000285900.1"/>
    <property type="gene ID" value="PTRK_0000285900"/>
</dbReference>
<sequence>MDSFLREYILLFHNHKRSLLTLGNLSLPGAKNMEEMIYDCYLESTAYNASLSCELKLYDNKDIGENLYMGDNAIEYIYNVNEALEMWWSQILNIVDPVFNNSMNILNFSQMAWAHTQYVGCAYQLCNNQTLFICHYNPRGNIVGMKIYEEGQSCQNNSDCEDVNAGFCNSITGLCRGDLLMLNYSIIN</sequence>
<dbReference type="InterPro" id="IPR018244">
    <property type="entry name" value="Allrgn_V5/Tpx1_CS"/>
</dbReference>
<protein>
    <submittedName>
        <fullName evidence="3">SCP domain-containing protein</fullName>
    </submittedName>
</protein>
<dbReference type="PANTHER" id="PTHR10334">
    <property type="entry name" value="CYSTEINE-RICH SECRETORY PROTEIN-RELATED"/>
    <property type="match status" value="1"/>
</dbReference>
<dbReference type="InterPro" id="IPR001283">
    <property type="entry name" value="CRISP-related"/>
</dbReference>
<dbReference type="InterPro" id="IPR035940">
    <property type="entry name" value="CAP_sf"/>
</dbReference>
<dbReference type="PROSITE" id="PS01010">
    <property type="entry name" value="CRISP_2"/>
    <property type="match status" value="1"/>
</dbReference>
<dbReference type="Proteomes" id="UP000038045">
    <property type="component" value="Unplaced"/>
</dbReference>
<dbReference type="Gene3D" id="3.40.33.10">
    <property type="entry name" value="CAP"/>
    <property type="match status" value="1"/>
</dbReference>
<dbReference type="CDD" id="cd05380">
    <property type="entry name" value="CAP_euk"/>
    <property type="match status" value="1"/>
</dbReference>
<dbReference type="AlphaFoldDB" id="A0A0N4Z6Q4"/>
<dbReference type="SUPFAM" id="SSF55797">
    <property type="entry name" value="PR-1-like"/>
    <property type="match status" value="1"/>
</dbReference>
<reference evidence="3" key="1">
    <citation type="submission" date="2017-02" db="UniProtKB">
        <authorList>
            <consortium name="WormBaseParasite"/>
        </authorList>
    </citation>
    <scope>IDENTIFICATION</scope>
</reference>
<name>A0A0N4Z6Q4_PARTI</name>
<organism evidence="2 3">
    <name type="scientific">Parastrongyloides trichosuri</name>
    <name type="common">Possum-specific nematode worm</name>
    <dbReference type="NCBI Taxonomy" id="131310"/>
    <lineage>
        <taxon>Eukaryota</taxon>
        <taxon>Metazoa</taxon>
        <taxon>Ecdysozoa</taxon>
        <taxon>Nematoda</taxon>
        <taxon>Chromadorea</taxon>
        <taxon>Rhabditida</taxon>
        <taxon>Tylenchina</taxon>
        <taxon>Panagrolaimomorpha</taxon>
        <taxon>Strongyloidoidea</taxon>
        <taxon>Strongyloididae</taxon>
        <taxon>Parastrongyloides</taxon>
    </lineage>
</organism>
<dbReference type="Pfam" id="PF00188">
    <property type="entry name" value="CAP"/>
    <property type="match status" value="1"/>
</dbReference>